<feature type="transmembrane region" description="Helical" evidence="1">
    <location>
        <begin position="21"/>
        <end position="40"/>
    </location>
</feature>
<keyword evidence="1" id="KW-1133">Transmembrane helix</keyword>
<organism evidence="2 4">
    <name type="scientific">Anaerobacillus isosaccharinicus</name>
    <dbReference type="NCBI Taxonomy" id="1532552"/>
    <lineage>
        <taxon>Bacteria</taxon>
        <taxon>Bacillati</taxon>
        <taxon>Bacillota</taxon>
        <taxon>Bacilli</taxon>
        <taxon>Bacillales</taxon>
        <taxon>Bacillaceae</taxon>
        <taxon>Anaerobacillus</taxon>
    </lineage>
</organism>
<reference evidence="3 4" key="2">
    <citation type="journal article" date="2017" name="Genome Announc.">
        <title>Draft Genome Sequences of Four Alkaliphilic Bacteria Belonging to the Anaerobacillus Genus.</title>
        <authorList>
            <person name="Bassil N.M."/>
            <person name="Lloyd J.R."/>
        </authorList>
    </citation>
    <scope>NUCLEOTIDE SEQUENCE [LARGE SCALE GENOMIC DNA]</scope>
    <source>
        <strain evidence="3 4">NB2006</strain>
    </source>
</reference>
<proteinExistence type="predicted"/>
<evidence type="ECO:0000313" key="3">
    <source>
        <dbReference type="EMBL" id="QOY36773.1"/>
    </source>
</evidence>
<accession>A0A1S2L6E0</accession>
<dbReference type="Proteomes" id="UP000180175">
    <property type="component" value="Chromosome"/>
</dbReference>
<evidence type="ECO:0000313" key="2">
    <source>
        <dbReference type="EMBL" id="OIJ07906.1"/>
    </source>
</evidence>
<dbReference type="KEGG" id="aia:AWH56_003715"/>
<keyword evidence="1" id="KW-0812">Transmembrane</keyword>
<evidence type="ECO:0000313" key="4">
    <source>
        <dbReference type="Proteomes" id="UP000180175"/>
    </source>
</evidence>
<reference evidence="2 4" key="1">
    <citation type="submission" date="2016-10" db="EMBL/GenBank/DDBJ databases">
        <title>Draft genome sequences of four alkaliphilic bacteria belonging to the Anaerobacillus genus.</title>
        <authorList>
            <person name="Bassil N.M."/>
            <person name="Lloyd J.R."/>
        </authorList>
    </citation>
    <scope>NUCLEOTIDE SEQUENCE [LARGE SCALE GENOMIC DNA]</scope>
    <source>
        <strain evidence="2 4">NB2006</strain>
    </source>
</reference>
<keyword evidence="4" id="KW-1185">Reference proteome</keyword>
<dbReference type="InterPro" id="IPR035406">
    <property type="entry name" value="DUF5412"/>
</dbReference>
<reference evidence="3 4" key="3">
    <citation type="journal article" date="2019" name="Int. J. Syst. Evol. Microbiol.">
        <title>Anaerobacillus isosaccharinicus sp. nov., an alkaliphilic bacterium which degrades isosaccharinic acid.</title>
        <authorList>
            <person name="Bassil N.M."/>
            <person name="Lloyd J.R."/>
        </authorList>
    </citation>
    <scope>NUCLEOTIDE SEQUENCE [LARGE SCALE GENOMIC DNA]</scope>
    <source>
        <strain evidence="3 4">NB2006</strain>
    </source>
</reference>
<protein>
    <recommendedName>
        <fullName evidence="5">DUF5412 domain-containing protein</fullName>
    </recommendedName>
</protein>
<keyword evidence="1" id="KW-0472">Membrane</keyword>
<dbReference type="RefSeq" id="WP_071318704.1">
    <property type="nucleotide sequence ID" value="NZ_CP063356.2"/>
</dbReference>
<dbReference type="AlphaFoldDB" id="A0A1S2L6E0"/>
<gene>
    <name evidence="3" type="ORF">AWH56_003715</name>
    <name evidence="2" type="ORF">AWH56_19865</name>
</gene>
<reference evidence="3" key="4">
    <citation type="submission" date="2020-10" db="EMBL/GenBank/DDBJ databases">
        <authorList>
            <person name="Bassil N.M."/>
            <person name="Lloyd J.R."/>
        </authorList>
    </citation>
    <scope>NUCLEOTIDE SEQUENCE</scope>
    <source>
        <strain evidence="3">NB2006</strain>
    </source>
</reference>
<dbReference type="EMBL" id="LQXD01000166">
    <property type="protein sequence ID" value="OIJ07906.1"/>
    <property type="molecule type" value="Genomic_DNA"/>
</dbReference>
<evidence type="ECO:0008006" key="5">
    <source>
        <dbReference type="Google" id="ProtNLM"/>
    </source>
</evidence>
<dbReference type="Pfam" id="PF17428">
    <property type="entry name" value="DUF5412"/>
    <property type="match status" value="1"/>
</dbReference>
<dbReference type="EMBL" id="CP063356">
    <property type="protein sequence ID" value="QOY36773.1"/>
    <property type="molecule type" value="Genomic_DNA"/>
</dbReference>
<dbReference type="OrthoDB" id="2357451at2"/>
<name>A0A1S2L6E0_9BACI</name>
<sequence>MDLDDFKLENRRTNRKVAKVLLVWLVIFGGLIGYGIYWLFYDWSRFKQELIVESTSPNGTYTINAYLNNSHATTPFTVLGELVFNERKNRRIKVYWDKTDHAKIEWLDEDTVKINNIILGLPHESYDYRSGIK</sequence>
<evidence type="ECO:0000256" key="1">
    <source>
        <dbReference type="SAM" id="Phobius"/>
    </source>
</evidence>